<proteinExistence type="inferred from homology"/>
<comment type="similarity">
    <text evidence="2 10">Belongs to the glycosyl hydrolase 29 family.</text>
</comment>
<evidence type="ECO:0000313" key="13">
    <source>
        <dbReference type="EMBL" id="KYB28627.1"/>
    </source>
</evidence>
<dbReference type="InterPro" id="IPR016286">
    <property type="entry name" value="FUC_metazoa-typ"/>
</dbReference>
<feature type="signal peptide" evidence="10">
    <location>
        <begin position="1"/>
        <end position="19"/>
    </location>
</feature>
<sequence length="460" mass="53069">MKQNLYCCLLLAITGNTIANTPQTVQVPGDTHYEPTWDSLDTRPIPSWFDEAKIGIFLHWGVFSVPSFGGEWFWAYWKGEEPEFVDFIEKNYPPGWSYQEFAKDFTAEFFDPDEWAQLFKKSGAKYVVLTSKHHEGYALWPSKYSFGWNAQDIGPHRDLIGDLAKGVRSKGLRFGLYHSLYEWFNPLYLSDKNNSFQSQEFVNNKMLPEMYELINNYEPSILWSDGDWEANDTYFRSTEFLAWLYNESPVKNEILVNDRWGIGIPCKHGDFYSCKDRYNPGVLQSHKWENAMTLDKESWGYRRNANITSYLTTHDLIQTLAETISCGGNLLINVGPTKEGTIIPIFQQRLTDLGNWLSINGEAIYSSKPWKAQNDTLTPGVWYTTNSLNTVYAIVLQWPEKNVLELESVFGLFSESNANVTMLGYKSELKWNIDAKSVSIQFPNKATVTSQWAWVLKITK</sequence>
<feature type="domain" description="Glycoside hydrolase family 29 N-terminal" evidence="11">
    <location>
        <begin position="28"/>
        <end position="362"/>
    </location>
</feature>
<evidence type="ECO:0000256" key="4">
    <source>
        <dbReference type="ARBA" id="ARBA00022729"/>
    </source>
</evidence>
<dbReference type="PIRSF" id="PIRSF001092">
    <property type="entry name" value="Alpha-L-fucosidase"/>
    <property type="match status" value="1"/>
</dbReference>
<reference evidence="13 14" key="1">
    <citation type="journal article" date="2008" name="Nature">
        <title>The genome of the model beetle and pest Tribolium castaneum.</title>
        <authorList>
            <consortium name="Tribolium Genome Sequencing Consortium"/>
            <person name="Richards S."/>
            <person name="Gibbs R.A."/>
            <person name="Weinstock G.M."/>
            <person name="Brown S.J."/>
            <person name="Denell R."/>
            <person name="Beeman R.W."/>
            <person name="Gibbs R."/>
            <person name="Beeman R.W."/>
            <person name="Brown S.J."/>
            <person name="Bucher G."/>
            <person name="Friedrich M."/>
            <person name="Grimmelikhuijzen C.J."/>
            <person name="Klingler M."/>
            <person name="Lorenzen M."/>
            <person name="Richards S."/>
            <person name="Roth S."/>
            <person name="Schroder R."/>
            <person name="Tautz D."/>
            <person name="Zdobnov E.M."/>
            <person name="Muzny D."/>
            <person name="Gibbs R.A."/>
            <person name="Weinstock G.M."/>
            <person name="Attaway T."/>
            <person name="Bell S."/>
            <person name="Buhay C.J."/>
            <person name="Chandrabose M.N."/>
            <person name="Chavez D."/>
            <person name="Clerk-Blankenburg K.P."/>
            <person name="Cree A."/>
            <person name="Dao M."/>
            <person name="Davis C."/>
            <person name="Chacko J."/>
            <person name="Dinh H."/>
            <person name="Dugan-Rocha S."/>
            <person name="Fowler G."/>
            <person name="Garner T.T."/>
            <person name="Garnes J."/>
            <person name="Gnirke A."/>
            <person name="Hawes A."/>
            <person name="Hernandez J."/>
            <person name="Hines S."/>
            <person name="Holder M."/>
            <person name="Hume J."/>
            <person name="Jhangiani S.N."/>
            <person name="Joshi V."/>
            <person name="Khan Z.M."/>
            <person name="Jackson L."/>
            <person name="Kovar C."/>
            <person name="Kowis A."/>
            <person name="Lee S."/>
            <person name="Lewis L.R."/>
            <person name="Margolis J."/>
            <person name="Morgan M."/>
            <person name="Nazareth L.V."/>
            <person name="Nguyen N."/>
            <person name="Okwuonu G."/>
            <person name="Parker D."/>
            <person name="Richards S."/>
            <person name="Ruiz S.J."/>
            <person name="Santibanez J."/>
            <person name="Savard J."/>
            <person name="Scherer S.E."/>
            <person name="Schneider B."/>
            <person name="Sodergren E."/>
            <person name="Tautz D."/>
            <person name="Vattahil S."/>
            <person name="Villasana D."/>
            <person name="White C.S."/>
            <person name="Wright R."/>
            <person name="Park Y."/>
            <person name="Beeman R.W."/>
            <person name="Lord J."/>
            <person name="Oppert B."/>
            <person name="Lorenzen M."/>
            <person name="Brown S."/>
            <person name="Wang L."/>
            <person name="Savard J."/>
            <person name="Tautz D."/>
            <person name="Richards S."/>
            <person name="Weinstock G."/>
            <person name="Gibbs R.A."/>
            <person name="Liu Y."/>
            <person name="Worley K."/>
            <person name="Weinstock G."/>
            <person name="Elsik C.G."/>
            <person name="Reese J.T."/>
            <person name="Elhaik E."/>
            <person name="Landan G."/>
            <person name="Graur D."/>
            <person name="Arensburger P."/>
            <person name="Atkinson P."/>
            <person name="Beeman R.W."/>
            <person name="Beidler J."/>
            <person name="Brown S.J."/>
            <person name="Demuth J.P."/>
            <person name="Drury D.W."/>
            <person name="Du Y.Z."/>
            <person name="Fujiwara H."/>
            <person name="Lorenzen M."/>
            <person name="Maselli V."/>
            <person name="Osanai M."/>
            <person name="Park Y."/>
            <person name="Robertson H.M."/>
            <person name="Tu Z."/>
            <person name="Wang J.J."/>
            <person name="Wang S."/>
            <person name="Richards S."/>
            <person name="Song H."/>
            <person name="Zhang L."/>
            <person name="Sodergren E."/>
            <person name="Werner D."/>
            <person name="Stanke M."/>
            <person name="Morgenstern B."/>
            <person name="Solovyev V."/>
            <person name="Kosarev P."/>
            <person name="Brown G."/>
            <person name="Chen H.C."/>
            <person name="Ermolaeva O."/>
            <person name="Hlavina W."/>
            <person name="Kapustin Y."/>
            <person name="Kiryutin B."/>
            <person name="Kitts P."/>
            <person name="Maglott D."/>
            <person name="Pruitt K."/>
            <person name="Sapojnikov V."/>
            <person name="Souvorov A."/>
            <person name="Mackey A.J."/>
            <person name="Waterhouse R.M."/>
            <person name="Wyder S."/>
            <person name="Zdobnov E.M."/>
            <person name="Zdobnov E.M."/>
            <person name="Wyder S."/>
            <person name="Kriventseva E.V."/>
            <person name="Kadowaki T."/>
            <person name="Bork P."/>
            <person name="Aranda M."/>
            <person name="Bao R."/>
            <person name="Beermann A."/>
            <person name="Berns N."/>
            <person name="Bolognesi R."/>
            <person name="Bonneton F."/>
            <person name="Bopp D."/>
            <person name="Brown S.J."/>
            <person name="Bucher G."/>
            <person name="Butts T."/>
            <person name="Chaumot A."/>
            <person name="Denell R.E."/>
            <person name="Ferrier D.E."/>
            <person name="Friedrich M."/>
            <person name="Gordon C.M."/>
            <person name="Jindra M."/>
            <person name="Klingler M."/>
            <person name="Lan Q."/>
            <person name="Lattorff H.M."/>
            <person name="Laudet V."/>
            <person name="von Levetsow C."/>
            <person name="Liu Z."/>
            <person name="Lutz R."/>
            <person name="Lynch J.A."/>
            <person name="da Fonseca R.N."/>
            <person name="Posnien N."/>
            <person name="Reuter R."/>
            <person name="Roth S."/>
            <person name="Savard J."/>
            <person name="Schinko J.B."/>
            <person name="Schmitt C."/>
            <person name="Schoppmeier M."/>
            <person name="Schroder R."/>
            <person name="Shippy T.D."/>
            <person name="Simonnet F."/>
            <person name="Marques-Souza H."/>
            <person name="Tautz D."/>
            <person name="Tomoyasu Y."/>
            <person name="Trauner J."/>
            <person name="Van der Zee M."/>
            <person name="Vervoort M."/>
            <person name="Wittkopp N."/>
            <person name="Wimmer E.A."/>
            <person name="Yang X."/>
            <person name="Jones A.K."/>
            <person name="Sattelle D.B."/>
            <person name="Ebert P.R."/>
            <person name="Nelson D."/>
            <person name="Scott J.G."/>
            <person name="Beeman R.W."/>
            <person name="Muthukrishnan S."/>
            <person name="Kramer K.J."/>
            <person name="Arakane Y."/>
            <person name="Beeman R.W."/>
            <person name="Zhu Q."/>
            <person name="Hogenkamp D."/>
            <person name="Dixit R."/>
            <person name="Oppert B."/>
            <person name="Jiang H."/>
            <person name="Zou Z."/>
            <person name="Marshall J."/>
            <person name="Elpidina E."/>
            <person name="Vinokurov K."/>
            <person name="Oppert C."/>
            <person name="Zou Z."/>
            <person name="Evans J."/>
            <person name="Lu Z."/>
            <person name="Zhao P."/>
            <person name="Sumathipala N."/>
            <person name="Altincicek B."/>
            <person name="Vilcinskas A."/>
            <person name="Williams M."/>
            <person name="Hultmark D."/>
            <person name="Hetru C."/>
            <person name="Jiang H."/>
            <person name="Grimmelikhuijzen C.J."/>
            <person name="Hauser F."/>
            <person name="Cazzamali G."/>
            <person name="Williamson M."/>
            <person name="Park Y."/>
            <person name="Li B."/>
            <person name="Tanaka Y."/>
            <person name="Predel R."/>
            <person name="Neupert S."/>
            <person name="Schachtner J."/>
            <person name="Verleyen P."/>
            <person name="Raible F."/>
            <person name="Bork P."/>
            <person name="Friedrich M."/>
            <person name="Walden K.K."/>
            <person name="Robertson H.M."/>
            <person name="Angeli S."/>
            <person name="Foret S."/>
            <person name="Bucher G."/>
            <person name="Schuetz S."/>
            <person name="Maleszka R."/>
            <person name="Wimmer E.A."/>
            <person name="Beeman R.W."/>
            <person name="Lorenzen M."/>
            <person name="Tomoyasu Y."/>
            <person name="Miller S.C."/>
            <person name="Grossmann D."/>
            <person name="Bucher G."/>
        </authorList>
    </citation>
    <scope>NUCLEOTIDE SEQUENCE [LARGE SCALE GENOMIC DNA]</scope>
    <source>
        <strain evidence="13 14">Georgia GA2</strain>
    </source>
</reference>
<dbReference type="Gene3D" id="3.20.20.80">
    <property type="entry name" value="Glycosidases"/>
    <property type="match status" value="1"/>
</dbReference>
<keyword evidence="4 10" id="KW-0732">Signal</keyword>
<feature type="domain" description="Alpha-L-fucosidase C-terminal" evidence="12">
    <location>
        <begin position="373"/>
        <end position="459"/>
    </location>
</feature>
<dbReference type="AlphaFoldDB" id="A0A139WLC8"/>
<dbReference type="GO" id="GO:0016139">
    <property type="term" value="P:glycoside catabolic process"/>
    <property type="evidence" value="ECO:0000318"/>
    <property type="project" value="GO_Central"/>
</dbReference>
<dbReference type="Pfam" id="PF16757">
    <property type="entry name" value="Fucosidase_C"/>
    <property type="match status" value="1"/>
</dbReference>
<name>A0A139WLC8_TRICA</name>
<evidence type="ECO:0000256" key="7">
    <source>
        <dbReference type="ARBA" id="ARBA00023295"/>
    </source>
</evidence>
<keyword evidence="7 10" id="KW-0326">Glycosidase</keyword>
<evidence type="ECO:0000256" key="3">
    <source>
        <dbReference type="ARBA" id="ARBA00012662"/>
    </source>
</evidence>
<dbReference type="FunCoup" id="A0A139WLC8">
    <property type="interactions" value="159"/>
</dbReference>
<dbReference type="Gene3D" id="2.60.40.1180">
    <property type="entry name" value="Golgi alpha-mannosidase II"/>
    <property type="match status" value="1"/>
</dbReference>
<dbReference type="STRING" id="7070.A0A139WLC8"/>
<evidence type="ECO:0000313" key="14">
    <source>
        <dbReference type="Proteomes" id="UP000007266"/>
    </source>
</evidence>
<dbReference type="FunFam" id="2.60.40.1180:FF:000112">
    <property type="entry name" value="Putative alpha-L-fucosidase-like Protein"/>
    <property type="match status" value="1"/>
</dbReference>
<dbReference type="PANTHER" id="PTHR10030">
    <property type="entry name" value="ALPHA-L-FUCOSIDASE"/>
    <property type="match status" value="1"/>
</dbReference>
<dbReference type="FunFam" id="3.20.20.80:FF:000027">
    <property type="entry name" value="Alpha-L-fucosidase"/>
    <property type="match status" value="1"/>
</dbReference>
<evidence type="ECO:0000259" key="12">
    <source>
        <dbReference type="Pfam" id="PF16757"/>
    </source>
</evidence>
<evidence type="ECO:0000256" key="10">
    <source>
        <dbReference type="PIRNR" id="PIRNR001092"/>
    </source>
</evidence>
<dbReference type="EMBL" id="KQ971321">
    <property type="protein sequence ID" value="KYB28627.1"/>
    <property type="molecule type" value="Genomic_DNA"/>
</dbReference>
<evidence type="ECO:0000256" key="8">
    <source>
        <dbReference type="ARBA" id="ARBA00074133"/>
    </source>
</evidence>
<keyword evidence="5 10" id="KW-0378">Hydrolase</keyword>
<dbReference type="Proteomes" id="UP000007266">
    <property type="component" value="Linkage group 3"/>
</dbReference>
<dbReference type="GO" id="GO:0005764">
    <property type="term" value="C:lysosome"/>
    <property type="evidence" value="ECO:0000318"/>
    <property type="project" value="GO_Central"/>
</dbReference>
<evidence type="ECO:0000256" key="1">
    <source>
        <dbReference type="ARBA" id="ARBA00004071"/>
    </source>
</evidence>
<comment type="function">
    <text evidence="1">Alpha-L-fucosidase is responsible for hydrolyzing the alpha-1,6-linked fucose joined to the reducing-end N-acetylglucosamine of the carbohydrate moieties of glycoproteins.</text>
</comment>
<reference evidence="13 14" key="2">
    <citation type="journal article" date="2010" name="Nucleic Acids Res.">
        <title>BeetleBase in 2010: revisions to provide comprehensive genomic information for Tribolium castaneum.</title>
        <authorList>
            <person name="Kim H.S."/>
            <person name="Murphy T."/>
            <person name="Xia J."/>
            <person name="Caragea D."/>
            <person name="Park Y."/>
            <person name="Beeman R.W."/>
            <person name="Lorenzen M.D."/>
            <person name="Butcher S."/>
            <person name="Manak J.R."/>
            <person name="Brown S.J."/>
        </authorList>
    </citation>
    <scope>GENOME REANNOTATION</scope>
    <source>
        <strain evidence="13 14">Georgia GA2</strain>
    </source>
</reference>
<dbReference type="OrthoDB" id="6039950at2759"/>
<feature type="chain" id="PRO_5016196247" description="Putative alpha-L-fucosidase" evidence="10">
    <location>
        <begin position="20"/>
        <end position="460"/>
    </location>
</feature>
<dbReference type="GO" id="GO:0006004">
    <property type="term" value="P:fucose metabolic process"/>
    <property type="evidence" value="ECO:0000318"/>
    <property type="project" value="GO_Central"/>
</dbReference>
<evidence type="ECO:0000256" key="6">
    <source>
        <dbReference type="ARBA" id="ARBA00023180"/>
    </source>
</evidence>
<organism evidence="13 14">
    <name type="scientific">Tribolium castaneum</name>
    <name type="common">Red flour beetle</name>
    <dbReference type="NCBI Taxonomy" id="7070"/>
    <lineage>
        <taxon>Eukaryota</taxon>
        <taxon>Metazoa</taxon>
        <taxon>Ecdysozoa</taxon>
        <taxon>Arthropoda</taxon>
        <taxon>Hexapoda</taxon>
        <taxon>Insecta</taxon>
        <taxon>Pterygota</taxon>
        <taxon>Neoptera</taxon>
        <taxon>Endopterygota</taxon>
        <taxon>Coleoptera</taxon>
        <taxon>Polyphaga</taxon>
        <taxon>Cucujiformia</taxon>
        <taxon>Tenebrionidae</taxon>
        <taxon>Tenebrionidae incertae sedis</taxon>
        <taxon>Tribolium</taxon>
    </lineage>
</organism>
<protein>
    <recommendedName>
        <fullName evidence="8">Putative alpha-L-fucosidase</fullName>
        <ecNumber evidence="3">3.2.1.51</ecNumber>
    </recommendedName>
    <alternativeName>
        <fullName evidence="9">Alpha-L-fucoside fucohydrolase</fullName>
    </alternativeName>
</protein>
<dbReference type="InterPro" id="IPR013780">
    <property type="entry name" value="Glyco_hydro_b"/>
</dbReference>
<dbReference type="InterPro" id="IPR000933">
    <property type="entry name" value="Glyco_hydro_29"/>
</dbReference>
<dbReference type="EC" id="3.2.1.51" evidence="3"/>
<dbReference type="SMART" id="SM00812">
    <property type="entry name" value="Alpha_L_fucos"/>
    <property type="match status" value="1"/>
</dbReference>
<dbReference type="PANTHER" id="PTHR10030:SF37">
    <property type="entry name" value="ALPHA-L-FUCOSIDASE-RELATED"/>
    <property type="match status" value="1"/>
</dbReference>
<keyword evidence="6" id="KW-0325">Glycoprotein</keyword>
<dbReference type="eggNOG" id="KOG3340">
    <property type="taxonomic scope" value="Eukaryota"/>
</dbReference>
<evidence type="ECO:0000256" key="9">
    <source>
        <dbReference type="ARBA" id="ARBA00081661"/>
    </source>
</evidence>
<keyword evidence="14" id="KW-1185">Reference proteome</keyword>
<evidence type="ECO:0000259" key="11">
    <source>
        <dbReference type="Pfam" id="PF01120"/>
    </source>
</evidence>
<dbReference type="Pfam" id="PF01120">
    <property type="entry name" value="Alpha_L_fucos"/>
    <property type="match status" value="1"/>
</dbReference>
<dbReference type="InterPro" id="IPR031919">
    <property type="entry name" value="Fucosidase_C"/>
</dbReference>
<evidence type="ECO:0000256" key="5">
    <source>
        <dbReference type="ARBA" id="ARBA00022801"/>
    </source>
</evidence>
<dbReference type="InParanoid" id="A0A139WLC8"/>
<dbReference type="OMA" id="RWADIFE"/>
<dbReference type="InterPro" id="IPR017853">
    <property type="entry name" value="GH"/>
</dbReference>
<dbReference type="PRINTS" id="PR00741">
    <property type="entry name" value="GLHYDRLASE29"/>
</dbReference>
<evidence type="ECO:0000256" key="2">
    <source>
        <dbReference type="ARBA" id="ARBA00007951"/>
    </source>
</evidence>
<dbReference type="InterPro" id="IPR057739">
    <property type="entry name" value="Glyco_hydro_29_N"/>
</dbReference>
<dbReference type="SUPFAM" id="SSF51445">
    <property type="entry name" value="(Trans)glycosidases"/>
    <property type="match status" value="1"/>
</dbReference>
<gene>
    <name evidence="13" type="primary">AUGUSTUS-3.0.2_32374</name>
    <name evidence="13" type="ORF">TcasGA2_TC032374</name>
</gene>
<dbReference type="GO" id="GO:0004560">
    <property type="term" value="F:alpha-L-fucosidase activity"/>
    <property type="evidence" value="ECO:0000318"/>
    <property type="project" value="GO_Central"/>
</dbReference>
<accession>A0A139WLC8</accession>